<comment type="caution">
    <text evidence="1">The sequence shown here is derived from an EMBL/GenBank/DDBJ whole genome shotgun (WGS) entry which is preliminary data.</text>
</comment>
<gene>
    <name evidence="1" type="ORF">EZJ43_04410</name>
</gene>
<dbReference type="OrthoDB" id="8638465at2"/>
<dbReference type="RefSeq" id="WP_133261459.1">
    <property type="nucleotide sequence ID" value="NZ_SJCY01000002.1"/>
</dbReference>
<reference evidence="1 2" key="1">
    <citation type="submission" date="2019-02" db="EMBL/GenBank/DDBJ databases">
        <title>Pedobacter sp. nov., a novel speices isolated from soil of pinguins habitat in Antarcitica.</title>
        <authorList>
            <person name="He R.-H."/>
        </authorList>
    </citation>
    <scope>NUCLEOTIDE SEQUENCE [LARGE SCALE GENOMIC DNA]</scope>
    <source>
        <strain evidence="1 2">E01020</strain>
    </source>
</reference>
<dbReference type="AlphaFoldDB" id="A0A4R5MP32"/>
<accession>A0A4R5MP32</accession>
<evidence type="ECO:0000313" key="2">
    <source>
        <dbReference type="Proteomes" id="UP000295668"/>
    </source>
</evidence>
<organism evidence="1 2">
    <name type="scientific">Pedobacter changchengzhani</name>
    <dbReference type="NCBI Taxonomy" id="2529274"/>
    <lineage>
        <taxon>Bacteria</taxon>
        <taxon>Pseudomonadati</taxon>
        <taxon>Bacteroidota</taxon>
        <taxon>Sphingobacteriia</taxon>
        <taxon>Sphingobacteriales</taxon>
        <taxon>Sphingobacteriaceae</taxon>
        <taxon>Pedobacter</taxon>
    </lineage>
</organism>
<evidence type="ECO:0000313" key="1">
    <source>
        <dbReference type="EMBL" id="TDG37366.1"/>
    </source>
</evidence>
<proteinExistence type="predicted"/>
<sequence>MDNIEVRYYLNKQIKVTCSIFEARNSLWVYSPKIENLAKNIILLDLIGTPWDNCGTEETENGIQIKLRKFPGTIYGVVVKFDINDVNTCYLNGVLIPLNHLKTAIDDIKETPSSK</sequence>
<keyword evidence="2" id="KW-1185">Reference proteome</keyword>
<protein>
    <submittedName>
        <fullName evidence="1">Uncharacterized protein</fullName>
    </submittedName>
</protein>
<dbReference type="Proteomes" id="UP000295668">
    <property type="component" value="Unassembled WGS sequence"/>
</dbReference>
<dbReference type="EMBL" id="SJCY01000002">
    <property type="protein sequence ID" value="TDG37366.1"/>
    <property type="molecule type" value="Genomic_DNA"/>
</dbReference>
<name>A0A4R5MP32_9SPHI</name>